<name>A0A942DYT3_9HYPH</name>
<dbReference type="RefSeq" id="WP_188255671.1">
    <property type="nucleotide sequence ID" value="NZ_JABVCF010000008.1"/>
</dbReference>
<dbReference type="Gene3D" id="4.10.220.110">
    <property type="match status" value="1"/>
</dbReference>
<organism evidence="6 7">
    <name type="scientific">Pseudaminobacter soli</name>
    <name type="common">ex Zhang et al. 2022</name>
    <dbReference type="NCBI Taxonomy" id="2831468"/>
    <lineage>
        <taxon>Bacteria</taxon>
        <taxon>Pseudomonadati</taxon>
        <taxon>Pseudomonadota</taxon>
        <taxon>Alphaproteobacteria</taxon>
        <taxon>Hyphomicrobiales</taxon>
        <taxon>Phyllobacteriaceae</taxon>
        <taxon>Pseudaminobacter</taxon>
    </lineage>
</organism>
<dbReference type="InterPro" id="IPR006533">
    <property type="entry name" value="T6SS_Vgr_RhsGE"/>
</dbReference>
<feature type="domain" description="Gp5/Type VI secretion system Vgr protein OB-fold" evidence="4">
    <location>
        <begin position="378"/>
        <end position="450"/>
    </location>
</feature>
<evidence type="ECO:0000256" key="3">
    <source>
        <dbReference type="ARBA" id="ARBA00022525"/>
    </source>
</evidence>
<evidence type="ECO:0000259" key="5">
    <source>
        <dbReference type="Pfam" id="PF22178"/>
    </source>
</evidence>
<evidence type="ECO:0000256" key="1">
    <source>
        <dbReference type="ARBA" id="ARBA00004613"/>
    </source>
</evidence>
<reference evidence="6" key="1">
    <citation type="submission" date="2021-04" db="EMBL/GenBank/DDBJ databases">
        <title>Pseudaminobacter soli sp. nov., isolated from paddy soil contaminated by heavy metals.</title>
        <authorList>
            <person name="Zhang K."/>
        </authorList>
    </citation>
    <scope>NUCLEOTIDE SEQUENCE</scope>
    <source>
        <strain evidence="6">19-2017</strain>
    </source>
</reference>
<accession>A0A942DYT3</accession>
<dbReference type="AlphaFoldDB" id="A0A942DYT3"/>
<dbReference type="NCBIfam" id="TIGR01646">
    <property type="entry name" value="vgr_GE"/>
    <property type="match status" value="1"/>
</dbReference>
<dbReference type="InterPro" id="IPR050708">
    <property type="entry name" value="T6SS_VgrG/RHS"/>
</dbReference>
<dbReference type="SUPFAM" id="SSF69279">
    <property type="entry name" value="Phage tail proteins"/>
    <property type="match status" value="2"/>
</dbReference>
<evidence type="ECO:0000256" key="2">
    <source>
        <dbReference type="ARBA" id="ARBA00005558"/>
    </source>
</evidence>
<gene>
    <name evidence="6" type="primary">tssI</name>
    <name evidence="6" type="ORF">KEU06_16000</name>
</gene>
<dbReference type="Proteomes" id="UP000680348">
    <property type="component" value="Unassembled WGS sequence"/>
</dbReference>
<dbReference type="SUPFAM" id="SSF69255">
    <property type="entry name" value="gp5 N-terminal domain-like"/>
    <property type="match status" value="1"/>
</dbReference>
<dbReference type="Pfam" id="PF05954">
    <property type="entry name" value="Phage_GPD"/>
    <property type="match status" value="1"/>
</dbReference>
<dbReference type="GO" id="GO:0005576">
    <property type="term" value="C:extracellular region"/>
    <property type="evidence" value="ECO:0007669"/>
    <property type="project" value="UniProtKB-SubCell"/>
</dbReference>
<feature type="domain" description="Gp5/Type VI secretion system Vgr C-terminal trimerisation" evidence="5">
    <location>
        <begin position="467"/>
        <end position="550"/>
    </location>
</feature>
<dbReference type="Pfam" id="PF22178">
    <property type="entry name" value="Gp5_trimer_C"/>
    <property type="match status" value="1"/>
</dbReference>
<dbReference type="Gene3D" id="2.40.50.230">
    <property type="entry name" value="Gp5 N-terminal domain"/>
    <property type="match status" value="1"/>
</dbReference>
<dbReference type="PANTHER" id="PTHR32305">
    <property type="match status" value="1"/>
</dbReference>
<dbReference type="Gene3D" id="3.55.50.10">
    <property type="entry name" value="Baseplate protein-like domains"/>
    <property type="match status" value="1"/>
</dbReference>
<keyword evidence="3" id="KW-0964">Secreted</keyword>
<keyword evidence="7" id="KW-1185">Reference proteome</keyword>
<comment type="caution">
    <text evidence="6">The sequence shown here is derived from an EMBL/GenBank/DDBJ whole genome shotgun (WGS) entry which is preliminary data.</text>
</comment>
<dbReference type="InterPro" id="IPR017847">
    <property type="entry name" value="T6SS_RhsGE_Vgr_subset"/>
</dbReference>
<dbReference type="EMBL" id="JAGWCR010000008">
    <property type="protein sequence ID" value="MBS3650116.1"/>
    <property type="molecule type" value="Genomic_DNA"/>
</dbReference>
<dbReference type="NCBIfam" id="TIGR03361">
    <property type="entry name" value="VI_Rhs_Vgr"/>
    <property type="match status" value="1"/>
</dbReference>
<dbReference type="PANTHER" id="PTHR32305:SF15">
    <property type="entry name" value="PROTEIN RHSA-RELATED"/>
    <property type="match status" value="1"/>
</dbReference>
<evidence type="ECO:0000259" key="4">
    <source>
        <dbReference type="Pfam" id="PF04717"/>
    </source>
</evidence>
<comment type="subcellular location">
    <subcellularLocation>
        <location evidence="1">Secreted</location>
    </subcellularLocation>
</comment>
<dbReference type="InterPro" id="IPR037026">
    <property type="entry name" value="Vgr_OB-fold_dom_sf"/>
</dbReference>
<protein>
    <submittedName>
        <fullName evidence="6">Type VI secretion system tip protein VgrG</fullName>
    </submittedName>
</protein>
<dbReference type="SUPFAM" id="SSF69349">
    <property type="entry name" value="Phage fibre proteins"/>
    <property type="match status" value="1"/>
</dbReference>
<evidence type="ECO:0000313" key="6">
    <source>
        <dbReference type="EMBL" id="MBS3650116.1"/>
    </source>
</evidence>
<comment type="similarity">
    <text evidence="2">Belongs to the VgrG protein family.</text>
</comment>
<evidence type="ECO:0000313" key="7">
    <source>
        <dbReference type="Proteomes" id="UP000680348"/>
    </source>
</evidence>
<dbReference type="InterPro" id="IPR006531">
    <property type="entry name" value="Gp5/Vgr_OB"/>
</dbReference>
<dbReference type="Pfam" id="PF04717">
    <property type="entry name" value="Phage_base_V"/>
    <property type="match status" value="1"/>
</dbReference>
<sequence>MASPYTQAQRIGRLDTPLGSDRLALTSFEGSETVSRLFEYRVEAINAEKALLTFDDAIGKHCTVKLKTVDGSERIFDGMLAEARWIDVSDEGNHYELILRPWLWVLSKRVNSLIFHEKTAPQIIDQVLAEHGGLADFQQSLSRSYRKREYCAQYNESDMDFVCRLMEEEGIFYFFRHSVGAHKMIMGDSSSASVPVAGGSRPFITIAAQHNRDTEHLSMWRPERRFTTGKVATTDYNFEKPSSNMKSEKTGDAKYEHGKLESYLYPGRYAEQSEGIDYAQVRLDMSRAEDNRFHAEGDCASLYPGTLVDLTDHPDSNQNKQYFVLRASHSFKEQSYRSGAGPSQAYQGVYEFMRSDQTFAPAAVTARPFIRGPQTAVVVGDGEIDCDKYGRILVRFHWDRKSDKSRRVRVAQVSAGQSWGAIFIPRVGHEVVVDFLEGDPDQPIVIGSVYNADNMPPFELPGSKNISGWKSNSTTGGGGYNELVLDDSKGSELVRFHAQKNLDSTVEHNESRHVKHDRTTTVDHDETLKVANEILIKAGTKITIQCGQSSITMDPTSIKIEALTVEISADMQFKSTSKMLSQHEASAMMIINGTLVKIN</sequence>
<dbReference type="Gene3D" id="2.30.110.50">
    <property type="match status" value="1"/>
</dbReference>
<proteinExistence type="inferred from homology"/>
<dbReference type="InterPro" id="IPR054030">
    <property type="entry name" value="Gp5_Vgr_C"/>
</dbReference>